<dbReference type="EMBL" id="JBDPZN010000015">
    <property type="protein sequence ID" value="MEO3684493.1"/>
    <property type="molecule type" value="Genomic_DNA"/>
</dbReference>
<evidence type="ECO:0000256" key="1">
    <source>
        <dbReference type="SAM" id="Phobius"/>
    </source>
</evidence>
<feature type="transmembrane region" description="Helical" evidence="1">
    <location>
        <begin position="6"/>
        <end position="29"/>
    </location>
</feature>
<evidence type="ECO:0000313" key="2">
    <source>
        <dbReference type="EMBL" id="MEO3684493.1"/>
    </source>
</evidence>
<sequence>MIHFDVNVITQFICAFSACLFSFITIVYVRNMLAEITNNIAYKVLGIVGVPIHELSHLTTALLFNHKIVDFQLFKPSRDGSLGYVLHSYNPSLFSPIANMLIGIAPLFGGTLAFIGVTKWLRPDVFDYFATYIELSNVLNGDLSGFLSKLTSMLDIILFSSTNVYLTALWVFVSNSLVVYSVPSKADFSQSKIGLLLIIVIILLLSILMPSFLESIGGLILSLSAIWIAIALLHLVILLVTFMAVFVTRLIFQSGNRP</sequence>
<name>A0ABV0FY42_9GAMM</name>
<keyword evidence="1" id="KW-0472">Membrane</keyword>
<evidence type="ECO:0000313" key="3">
    <source>
        <dbReference type="Proteomes" id="UP001477278"/>
    </source>
</evidence>
<keyword evidence="1" id="KW-1133">Transmembrane helix</keyword>
<dbReference type="Proteomes" id="UP001477278">
    <property type="component" value="Unassembled WGS sequence"/>
</dbReference>
<comment type="caution">
    <text evidence="2">The sequence shown here is derived from an EMBL/GenBank/DDBJ whole genome shotgun (WGS) entry which is preliminary data.</text>
</comment>
<feature type="transmembrane region" description="Helical" evidence="1">
    <location>
        <begin position="193"/>
        <end position="213"/>
    </location>
</feature>
<evidence type="ECO:0008006" key="4">
    <source>
        <dbReference type="Google" id="ProtNLM"/>
    </source>
</evidence>
<organism evidence="2 3">
    <name type="scientific">Shewanella vesiculosa</name>
    <dbReference type="NCBI Taxonomy" id="518738"/>
    <lineage>
        <taxon>Bacteria</taxon>
        <taxon>Pseudomonadati</taxon>
        <taxon>Pseudomonadota</taxon>
        <taxon>Gammaproteobacteria</taxon>
        <taxon>Alteromonadales</taxon>
        <taxon>Shewanellaceae</taxon>
        <taxon>Shewanella</taxon>
    </lineage>
</organism>
<dbReference type="RefSeq" id="WP_347690926.1">
    <property type="nucleotide sequence ID" value="NZ_JBDPZN010000015.1"/>
</dbReference>
<gene>
    <name evidence="2" type="ORF">ABHN84_19720</name>
</gene>
<accession>A0ABV0FY42</accession>
<feature type="transmembrane region" description="Helical" evidence="1">
    <location>
        <begin position="225"/>
        <end position="252"/>
    </location>
</feature>
<reference evidence="2 3" key="1">
    <citation type="submission" date="2024-05" db="EMBL/GenBank/DDBJ databases">
        <title>Genome sequencing of Marine Estuary Bacteria, Shewanella vesiculosa and S. baltica, and Pseudomonas syringae.</title>
        <authorList>
            <person name="Gurung A."/>
            <person name="Maclea K.S."/>
        </authorList>
    </citation>
    <scope>NUCLEOTIDE SEQUENCE [LARGE SCALE GENOMIC DNA]</scope>
    <source>
        <strain evidence="2 3">1A</strain>
    </source>
</reference>
<proteinExistence type="predicted"/>
<feature type="transmembrane region" description="Helical" evidence="1">
    <location>
        <begin position="156"/>
        <end position="181"/>
    </location>
</feature>
<protein>
    <recommendedName>
        <fullName evidence="4">Integral membrane protein</fullName>
    </recommendedName>
</protein>
<keyword evidence="3" id="KW-1185">Reference proteome</keyword>
<keyword evidence="1" id="KW-0812">Transmembrane</keyword>
<feature type="transmembrane region" description="Helical" evidence="1">
    <location>
        <begin position="97"/>
        <end position="117"/>
    </location>
</feature>